<dbReference type="Proteomes" id="UP000236220">
    <property type="component" value="Unassembled WGS sequence"/>
</dbReference>
<dbReference type="EMBL" id="NPZB01000002">
    <property type="protein sequence ID" value="PNS08121.1"/>
    <property type="molecule type" value="Genomic_DNA"/>
</dbReference>
<name>A0A2K1PZB2_9GAMM</name>
<comment type="caution">
    <text evidence="1">The sequence shown here is derived from an EMBL/GenBank/DDBJ whole genome shotgun (WGS) entry which is preliminary data.</text>
</comment>
<organism evidence="1 2">
    <name type="scientific">Solilutibacter silvestris</name>
    <dbReference type="NCBI Taxonomy" id="1645665"/>
    <lineage>
        <taxon>Bacteria</taxon>
        <taxon>Pseudomonadati</taxon>
        <taxon>Pseudomonadota</taxon>
        <taxon>Gammaproteobacteria</taxon>
        <taxon>Lysobacterales</taxon>
        <taxon>Lysobacteraceae</taxon>
        <taxon>Solilutibacter</taxon>
    </lineage>
</organism>
<accession>A0A2K1PZB2</accession>
<dbReference type="SUPFAM" id="SSF52540">
    <property type="entry name" value="P-loop containing nucleoside triphosphate hydrolases"/>
    <property type="match status" value="1"/>
</dbReference>
<dbReference type="InterPro" id="IPR027417">
    <property type="entry name" value="P-loop_NTPase"/>
</dbReference>
<protein>
    <recommendedName>
        <fullName evidence="3">Sulfotransferase family protein</fullName>
    </recommendedName>
</protein>
<evidence type="ECO:0008006" key="3">
    <source>
        <dbReference type="Google" id="ProtNLM"/>
    </source>
</evidence>
<dbReference type="AlphaFoldDB" id="A0A2K1PZB2"/>
<dbReference type="OrthoDB" id="9816564at2"/>
<gene>
    <name evidence="1" type="ORF">Lysil_2297</name>
</gene>
<reference evidence="1 2" key="1">
    <citation type="submission" date="2017-08" db="EMBL/GenBank/DDBJ databases">
        <title>Lysobacter sylvestris genome.</title>
        <authorList>
            <person name="Zhang D.-C."/>
            <person name="Albuquerque L."/>
            <person name="Franca L."/>
            <person name="Froufe H.J.C."/>
            <person name="Barroso C."/>
            <person name="Egas C."/>
            <person name="Da Costa M."/>
            <person name="Margesin R."/>
        </authorList>
    </citation>
    <scope>NUCLEOTIDE SEQUENCE [LARGE SCALE GENOMIC DNA]</scope>
    <source>
        <strain evidence="1 2">AM20-91</strain>
    </source>
</reference>
<keyword evidence="2" id="KW-1185">Reference proteome</keyword>
<sequence length="202" mass="23014">MSRHHVVITGTGRAGTTFLIQLMTALGMPTGFREHAPDIHPHSNAGMEWDIRDRHAPYVVKSPWLCDQLDDVLSDHDIAIDHVLVPVRDLFSAAESRRSVSRSARKHDAPGGLWDTSDPENQEKVLMAKLYKLMYALAKHDIPVTLLHFPRITHDADYLYDKLKPLLSVAQRWSFHDTFSRVVNPSLVHDFRSPRQPEKDLA</sequence>
<proteinExistence type="predicted"/>
<evidence type="ECO:0000313" key="2">
    <source>
        <dbReference type="Proteomes" id="UP000236220"/>
    </source>
</evidence>
<dbReference type="RefSeq" id="WP_103075742.1">
    <property type="nucleotide sequence ID" value="NZ_NPZB01000002.1"/>
</dbReference>
<evidence type="ECO:0000313" key="1">
    <source>
        <dbReference type="EMBL" id="PNS08121.1"/>
    </source>
</evidence>